<dbReference type="Proteomes" id="UP000006813">
    <property type="component" value="Unassembled WGS sequence"/>
</dbReference>
<dbReference type="SMART" id="SM00033">
    <property type="entry name" value="CH"/>
    <property type="match status" value="1"/>
</dbReference>
<evidence type="ECO:0000313" key="10">
    <source>
        <dbReference type="Proteomes" id="UP000694906"/>
    </source>
</evidence>
<dbReference type="GO" id="GO:0005737">
    <property type="term" value="C:cytoplasm"/>
    <property type="evidence" value="ECO:0007669"/>
    <property type="project" value="TreeGrafter"/>
</dbReference>
<dbReference type="SMART" id="SM00243">
    <property type="entry name" value="GAS2"/>
    <property type="match status" value="1"/>
</dbReference>
<dbReference type="InterPro" id="IPR036534">
    <property type="entry name" value="GAR_dom_sf"/>
</dbReference>
<evidence type="ECO:0000256" key="1">
    <source>
        <dbReference type="ARBA" id="ARBA00004529"/>
    </source>
</evidence>
<protein>
    <submittedName>
        <fullName evidence="8 11">GAS2-like protein 2</fullName>
    </submittedName>
</protein>
<evidence type="ECO:0000313" key="8">
    <source>
        <dbReference type="EMBL" id="EHB05109.1"/>
    </source>
</evidence>
<dbReference type="GO" id="GO:0051764">
    <property type="term" value="P:actin crosslink formation"/>
    <property type="evidence" value="ECO:0007669"/>
    <property type="project" value="TreeGrafter"/>
</dbReference>
<dbReference type="GO" id="GO:0008017">
    <property type="term" value="F:microtubule binding"/>
    <property type="evidence" value="ECO:0007669"/>
    <property type="project" value="InterPro"/>
</dbReference>
<evidence type="ECO:0000256" key="3">
    <source>
        <dbReference type="ARBA" id="ARBA00023212"/>
    </source>
</evidence>
<feature type="compositionally biased region" description="Polar residues" evidence="5">
    <location>
        <begin position="305"/>
        <end position="316"/>
    </location>
</feature>
<dbReference type="GO" id="GO:0051015">
    <property type="term" value="F:actin filament binding"/>
    <property type="evidence" value="ECO:0007669"/>
    <property type="project" value="TreeGrafter"/>
</dbReference>
<evidence type="ECO:0000259" key="6">
    <source>
        <dbReference type="PROSITE" id="PS50021"/>
    </source>
</evidence>
<dbReference type="FunFam" id="3.30.920.20:FF:000004">
    <property type="entry name" value="GAS2-like protein 1 isoform X1"/>
    <property type="match status" value="1"/>
</dbReference>
<sequence>MSQLWGHRKRHGALGPPVRSIRPFKSSEQYLEAMKEDLAEWLRHLYGLDIDAANFLQVLETGLVLCQHANMVTEAALSFLAEAPAQAQRIPMPQAGVSCNGAAQPGTFQARDNVSNFIQWCRKEMGIQEVLMFETEDLVLRKNVKNVVLCLLELGRRAWRFGVAAPTLVQLEEEIDEELRQDLALPPPDPPRPAPPPRRPCHFRNLDQMVQNLVSHCTCPVQFSMVKVSEGKYRVGDSNTLIFIRILRNHVMVRVGGGWDTLGHYLDKHDPCRCTSLSHKPVSFLKPPAPPVQHEVKVQGGPSLAQPTMTISRSQSPLPPVDWKTYTASGRQLRPPSSSSPRPCSERGAGSGVLRQTAPFLRSQERFLTSSWRQLSSGDSLPSPQFSPTHRDQGLRCTPSGKREIRYPEEAPRGRTPESWLHEESVSWGTHARAPTPQKPPAPRATTNGTSARGPPPLPHSSSPAQPLGHVLPPRGEAEGASLQLREPASVRAPSPAKALTKLPIRLSPSCPPTPGRSFPGTLSRGPTAELSRGPIPVRAVMGHLAGSGHEDSAVEGRSQGAQQADVQVSAEAGEPQDLGPQEWDGRCTPLPLSRTKEQTIYHSPEEEIVANVKKLEVGSAHPQGAEPPVIPRSGVYVPSLGGRWPEPGGLYDQVIQELAQGPPPLLKVDLEAWNVAPTGSPKPAVTAGPGSTKEKLGARDSGPLTKASLSARGTKMWKVSPPGGQDCSAPKVSSSPEVPTPLPSNPSSDKAKGCQGKGKRTLRKPKRVPSIYKLKLRPRIRPRRDHRPEKHPSRIPKPLAYLCLGPARLPPRERPLRAALGSKRGEVAQVDGASAREEDEEKKKEPQALLERSPPPWEGQGSQQLDQAQLPSEEESWV</sequence>
<dbReference type="Proteomes" id="UP000694906">
    <property type="component" value="Unplaced"/>
</dbReference>
<dbReference type="GO" id="GO:0031110">
    <property type="term" value="P:regulation of microtubule polymerization or depolymerization"/>
    <property type="evidence" value="ECO:0007669"/>
    <property type="project" value="TreeGrafter"/>
</dbReference>
<gene>
    <name evidence="11" type="primary">Gas2l2</name>
    <name evidence="8" type="ORF">GW7_18270</name>
</gene>
<dbReference type="RefSeq" id="XP_004870715.1">
    <property type="nucleotide sequence ID" value="XM_004870658.2"/>
</dbReference>
<feature type="compositionally biased region" description="Low complexity" evidence="5">
    <location>
        <begin position="334"/>
        <end position="343"/>
    </location>
</feature>
<dbReference type="InParanoid" id="G5B748"/>
<dbReference type="InterPro" id="IPR001715">
    <property type="entry name" value="CH_dom"/>
</dbReference>
<dbReference type="SUPFAM" id="SSF47576">
    <property type="entry name" value="Calponin-homology domain, CH-domain"/>
    <property type="match status" value="1"/>
</dbReference>
<feature type="domain" description="GAR" evidence="7">
    <location>
        <begin position="201"/>
        <end position="273"/>
    </location>
</feature>
<feature type="domain" description="Calponin-homology (CH)" evidence="6">
    <location>
        <begin position="32"/>
        <end position="159"/>
    </location>
</feature>
<dbReference type="EMBL" id="JH168696">
    <property type="protein sequence ID" value="EHB05109.1"/>
    <property type="molecule type" value="Genomic_DNA"/>
</dbReference>
<dbReference type="InterPro" id="IPR003108">
    <property type="entry name" value="GAR_dom"/>
</dbReference>
<dbReference type="SUPFAM" id="SSF143575">
    <property type="entry name" value="GAS2 domain-like"/>
    <property type="match status" value="1"/>
</dbReference>
<dbReference type="KEGG" id="hgl:101710694"/>
<feature type="region of interest" description="Disordered" evidence="5">
    <location>
        <begin position="548"/>
        <end position="591"/>
    </location>
</feature>
<dbReference type="PANTHER" id="PTHR46756">
    <property type="entry name" value="TRANSGELIN"/>
    <property type="match status" value="1"/>
</dbReference>
<proteinExistence type="inferred from homology"/>
<accession>G5B748</accession>
<feature type="region of interest" description="Disordered" evidence="5">
    <location>
        <begin position="288"/>
        <end position="358"/>
    </location>
</feature>
<dbReference type="PANTHER" id="PTHR46756:SF14">
    <property type="entry name" value="GAS2-LIKE PROTEIN 2"/>
    <property type="match status" value="1"/>
</dbReference>
<dbReference type="PROSITE" id="PS51460">
    <property type="entry name" value="GAR"/>
    <property type="match status" value="1"/>
</dbReference>
<reference evidence="8 9" key="1">
    <citation type="journal article" date="2011" name="Nature">
        <title>Genome sequencing reveals insights into physiology and longevity of the naked mole rat.</title>
        <authorList>
            <person name="Kim E.B."/>
            <person name="Fang X."/>
            <person name="Fushan A.A."/>
            <person name="Huang Z."/>
            <person name="Lobanov A.V."/>
            <person name="Han L."/>
            <person name="Marino S.M."/>
            <person name="Sun X."/>
            <person name="Turanov A.A."/>
            <person name="Yang P."/>
            <person name="Yim S.H."/>
            <person name="Zhao X."/>
            <person name="Kasaikina M.V."/>
            <person name="Stoletzki N."/>
            <person name="Peng C."/>
            <person name="Polak P."/>
            <person name="Xiong Z."/>
            <person name="Kiezun A."/>
            <person name="Zhu Y."/>
            <person name="Chen Y."/>
            <person name="Kryukov G.V."/>
            <person name="Zhang Q."/>
            <person name="Peshkin L."/>
            <person name="Yang L."/>
            <person name="Bronson R.T."/>
            <person name="Buffenstein R."/>
            <person name="Wang B."/>
            <person name="Han C."/>
            <person name="Li Q."/>
            <person name="Chen L."/>
            <person name="Zhao W."/>
            <person name="Sunyaev S.R."/>
            <person name="Park T.J."/>
            <person name="Zhang G."/>
            <person name="Wang J."/>
            <person name="Gladyshev V.N."/>
        </authorList>
    </citation>
    <scope>NUCLEOTIDE SEQUENCE [LARGE SCALE GENOMIC DNA]</scope>
</reference>
<organism evidence="8 9">
    <name type="scientific">Heterocephalus glaber</name>
    <name type="common">Naked mole rat</name>
    <dbReference type="NCBI Taxonomy" id="10181"/>
    <lineage>
        <taxon>Eukaryota</taxon>
        <taxon>Metazoa</taxon>
        <taxon>Chordata</taxon>
        <taxon>Craniata</taxon>
        <taxon>Vertebrata</taxon>
        <taxon>Euteleostomi</taxon>
        <taxon>Mammalia</taxon>
        <taxon>Eutheria</taxon>
        <taxon>Euarchontoglires</taxon>
        <taxon>Glires</taxon>
        <taxon>Rodentia</taxon>
        <taxon>Hystricomorpha</taxon>
        <taxon>Bathyergidae</taxon>
        <taxon>Heterocephalus</taxon>
    </lineage>
</organism>
<feature type="compositionally biased region" description="Polar residues" evidence="5">
    <location>
        <begin position="861"/>
        <end position="871"/>
    </location>
</feature>
<feature type="compositionally biased region" description="Basic residues" evidence="5">
    <location>
        <begin position="758"/>
        <end position="768"/>
    </location>
</feature>
<dbReference type="OrthoDB" id="206130at2759"/>
<reference evidence="11" key="2">
    <citation type="submission" date="2025-04" db="UniProtKB">
        <authorList>
            <consortium name="RefSeq"/>
        </authorList>
    </citation>
    <scope>IDENTIFICATION</scope>
</reference>
<evidence type="ECO:0000256" key="5">
    <source>
        <dbReference type="SAM" id="MobiDB-lite"/>
    </source>
</evidence>
<dbReference type="eggNOG" id="KOG0516">
    <property type="taxonomic scope" value="Eukaryota"/>
</dbReference>
<dbReference type="GeneID" id="101710694"/>
<dbReference type="CDD" id="cd21268">
    <property type="entry name" value="CH_GAS2L1_2"/>
    <property type="match status" value="1"/>
</dbReference>
<feature type="compositionally biased region" description="Basic and acidic residues" evidence="5">
    <location>
        <begin position="401"/>
        <end position="425"/>
    </location>
</feature>
<evidence type="ECO:0000256" key="2">
    <source>
        <dbReference type="ARBA" id="ARBA00022490"/>
    </source>
</evidence>
<evidence type="ECO:0000313" key="11">
    <source>
        <dbReference type="RefSeq" id="XP_004870715.1"/>
    </source>
</evidence>
<dbReference type="Pfam" id="PF02187">
    <property type="entry name" value="GAS2"/>
    <property type="match status" value="1"/>
</dbReference>
<dbReference type="AlphaFoldDB" id="G5B748"/>
<dbReference type="GO" id="GO:0008093">
    <property type="term" value="F:cytoskeletal anchor activity"/>
    <property type="evidence" value="ECO:0007669"/>
    <property type="project" value="TreeGrafter"/>
</dbReference>
<evidence type="ECO:0000313" key="9">
    <source>
        <dbReference type="Proteomes" id="UP000006813"/>
    </source>
</evidence>
<dbReference type="PROSITE" id="PS50021">
    <property type="entry name" value="CH"/>
    <property type="match status" value="1"/>
</dbReference>
<dbReference type="STRING" id="10181.G5B748"/>
<feature type="region of interest" description="Disordered" evidence="5">
    <location>
        <begin position="373"/>
        <end position="534"/>
    </location>
</feature>
<dbReference type="FunFam" id="1.10.418.10:FF:000047">
    <property type="entry name" value="Growth arrest specific 2 like 1"/>
    <property type="match status" value="1"/>
</dbReference>
<dbReference type="GO" id="GO:0005884">
    <property type="term" value="C:actin filament"/>
    <property type="evidence" value="ECO:0007669"/>
    <property type="project" value="TreeGrafter"/>
</dbReference>
<feature type="region of interest" description="Disordered" evidence="5">
    <location>
        <begin position="680"/>
        <end position="879"/>
    </location>
</feature>
<dbReference type="GO" id="GO:0001578">
    <property type="term" value="P:microtubule bundle formation"/>
    <property type="evidence" value="ECO:0007669"/>
    <property type="project" value="TreeGrafter"/>
</dbReference>
<dbReference type="InterPro" id="IPR036872">
    <property type="entry name" value="CH_dom_sf"/>
</dbReference>
<keyword evidence="2" id="KW-0963">Cytoplasm</keyword>
<evidence type="ECO:0000256" key="4">
    <source>
        <dbReference type="ARBA" id="ARBA00038441"/>
    </source>
</evidence>
<dbReference type="Gene3D" id="1.10.418.10">
    <property type="entry name" value="Calponin-like domain"/>
    <property type="match status" value="1"/>
</dbReference>
<dbReference type="Gene3D" id="3.30.920.20">
    <property type="entry name" value="Gas2-like domain"/>
    <property type="match status" value="1"/>
</dbReference>
<evidence type="ECO:0000259" key="7">
    <source>
        <dbReference type="PROSITE" id="PS51460"/>
    </source>
</evidence>
<dbReference type="GO" id="GO:0001725">
    <property type="term" value="C:stress fiber"/>
    <property type="evidence" value="ECO:0007669"/>
    <property type="project" value="UniProtKB-SubCell"/>
</dbReference>
<dbReference type="CTD" id="246176"/>
<feature type="compositionally biased region" description="Basic residues" evidence="5">
    <location>
        <begin position="775"/>
        <end position="786"/>
    </location>
</feature>
<dbReference type="GO" id="GO:1904825">
    <property type="term" value="P:protein localization to microtubule plus-end"/>
    <property type="evidence" value="ECO:0007669"/>
    <property type="project" value="TreeGrafter"/>
</dbReference>
<feature type="compositionally biased region" description="Polar residues" evidence="5">
    <location>
        <begin position="373"/>
        <end position="388"/>
    </location>
</feature>
<keyword evidence="10" id="KW-1185">Reference proteome</keyword>
<comment type="similarity">
    <text evidence="4">Belongs to the GAS2 family.</text>
</comment>
<name>G5B748_HETGA</name>
<dbReference type="GO" id="GO:0035371">
    <property type="term" value="C:microtubule plus-end"/>
    <property type="evidence" value="ECO:0007669"/>
    <property type="project" value="TreeGrafter"/>
</dbReference>
<comment type="subcellular location">
    <subcellularLocation>
        <location evidence="1">Cytoplasm</location>
        <location evidence="1">Cytoskeleton</location>
        <location evidence="1">Stress fiber</location>
    </subcellularLocation>
</comment>
<dbReference type="Pfam" id="PF00307">
    <property type="entry name" value="CH"/>
    <property type="match status" value="1"/>
</dbReference>
<feature type="compositionally biased region" description="Pro residues" evidence="5">
    <location>
        <begin position="185"/>
        <end position="198"/>
    </location>
</feature>
<feature type="region of interest" description="Disordered" evidence="5">
    <location>
        <begin position="181"/>
        <end position="200"/>
    </location>
</feature>
<keyword evidence="3" id="KW-0206">Cytoskeleton</keyword>